<accession>A0ABU5V3L5</accession>
<dbReference type="RefSeq" id="WP_323438266.1">
    <property type="nucleotide sequence ID" value="NZ_JAYFUH010000072.1"/>
</dbReference>
<keyword evidence="1" id="KW-0472">Membrane</keyword>
<evidence type="ECO:0008006" key="4">
    <source>
        <dbReference type="Google" id="ProtNLM"/>
    </source>
</evidence>
<feature type="transmembrane region" description="Helical" evidence="1">
    <location>
        <begin position="47"/>
        <end position="68"/>
    </location>
</feature>
<evidence type="ECO:0000256" key="1">
    <source>
        <dbReference type="SAM" id="Phobius"/>
    </source>
</evidence>
<keyword evidence="1" id="KW-0812">Transmembrane</keyword>
<gene>
    <name evidence="2" type="ORF">VA603_06220</name>
</gene>
<keyword evidence="1" id="KW-1133">Transmembrane helix</keyword>
<protein>
    <recommendedName>
        <fullName evidence="4">Transmembrane protein</fullName>
    </recommendedName>
</protein>
<name>A0ABU5V3L5_9GAMM</name>
<organism evidence="2 3">
    <name type="scientific">Stenotrophomonas capsici</name>
    <dbReference type="NCBI Taxonomy" id="3110230"/>
    <lineage>
        <taxon>Bacteria</taxon>
        <taxon>Pseudomonadati</taxon>
        <taxon>Pseudomonadota</taxon>
        <taxon>Gammaproteobacteria</taxon>
        <taxon>Lysobacterales</taxon>
        <taxon>Lysobacteraceae</taxon>
        <taxon>Stenotrophomonas</taxon>
    </lineage>
</organism>
<dbReference type="Proteomes" id="UP001301653">
    <property type="component" value="Unassembled WGS sequence"/>
</dbReference>
<proteinExistence type="predicted"/>
<feature type="transmembrane region" description="Helical" evidence="1">
    <location>
        <begin position="7"/>
        <end position="27"/>
    </location>
</feature>
<keyword evidence="3" id="KW-1185">Reference proteome</keyword>
<evidence type="ECO:0000313" key="2">
    <source>
        <dbReference type="EMBL" id="MEA5667130.1"/>
    </source>
</evidence>
<evidence type="ECO:0000313" key="3">
    <source>
        <dbReference type="Proteomes" id="UP001301653"/>
    </source>
</evidence>
<dbReference type="EMBL" id="JAYFUH010000072">
    <property type="protein sequence ID" value="MEA5667130.1"/>
    <property type="molecule type" value="Genomic_DNA"/>
</dbReference>
<sequence length="71" mass="8083">MRYLIGMYGVTVLIAAICFDIWGRYAYKGFFYNLGQALVWPAVMFPSVGKLLSGVIWIVVILGILILVRRR</sequence>
<reference evidence="2 3" key="1">
    <citation type="submission" date="2023-12" db="EMBL/GenBank/DDBJ databases">
        <title>Stenotrophomonas guangdongensis sp. nov., isolated from wilted pepper plants (Capsicum annuum).</title>
        <authorList>
            <person name="Qiu M."/>
            <person name="Li Y."/>
            <person name="Liu Q."/>
            <person name="Zhang X."/>
            <person name="Huang Y."/>
            <person name="Guo R."/>
            <person name="Hu M."/>
            <person name="Zhou J."/>
            <person name="Zhou X."/>
        </authorList>
    </citation>
    <scope>NUCLEOTIDE SEQUENCE [LARGE SCALE GENOMIC DNA]</scope>
    <source>
        <strain evidence="2 3">MH1</strain>
    </source>
</reference>
<comment type="caution">
    <text evidence="2">The sequence shown here is derived from an EMBL/GenBank/DDBJ whole genome shotgun (WGS) entry which is preliminary data.</text>
</comment>